<protein>
    <recommendedName>
        <fullName evidence="5">Integral membrane protein</fullName>
    </recommendedName>
</protein>
<gene>
    <name evidence="3" type="ORF">ITI46_09465</name>
</gene>
<dbReference type="RefSeq" id="WP_209238990.1">
    <property type="nucleotide sequence ID" value="NZ_JADKMA010000034.1"/>
</dbReference>
<evidence type="ECO:0000313" key="4">
    <source>
        <dbReference type="Proteomes" id="UP001519064"/>
    </source>
</evidence>
<feature type="transmembrane region" description="Helical" evidence="2">
    <location>
        <begin position="113"/>
        <end position="132"/>
    </location>
</feature>
<feature type="transmembrane region" description="Helical" evidence="2">
    <location>
        <begin position="172"/>
        <end position="192"/>
    </location>
</feature>
<keyword evidence="2" id="KW-0472">Membrane</keyword>
<keyword evidence="2" id="KW-1133">Transmembrane helix</keyword>
<evidence type="ECO:0000313" key="3">
    <source>
        <dbReference type="EMBL" id="MBO8191896.1"/>
    </source>
</evidence>
<name>A0ABS3X972_9ACTN</name>
<dbReference type="EMBL" id="JADKMA010000034">
    <property type="protein sequence ID" value="MBO8191896.1"/>
    <property type="molecule type" value="Genomic_DNA"/>
</dbReference>
<accession>A0ABS3X972</accession>
<feature type="transmembrane region" description="Helical" evidence="2">
    <location>
        <begin position="38"/>
        <end position="62"/>
    </location>
</feature>
<reference evidence="3 4" key="1">
    <citation type="submission" date="2020-11" db="EMBL/GenBank/DDBJ databases">
        <title>Streptomyces spirodelae sp. nov., isolated from duckweed.</title>
        <authorList>
            <person name="Saimee Y."/>
            <person name="Duangmal K."/>
        </authorList>
    </citation>
    <scope>NUCLEOTIDE SEQUENCE [LARGE SCALE GENOMIC DNA]</scope>
    <source>
        <strain evidence="3 4">S16-07</strain>
    </source>
</reference>
<feature type="compositionally biased region" description="Low complexity" evidence="1">
    <location>
        <begin position="1"/>
        <end position="27"/>
    </location>
</feature>
<feature type="region of interest" description="Disordered" evidence="1">
    <location>
        <begin position="1"/>
        <end position="29"/>
    </location>
</feature>
<comment type="caution">
    <text evidence="3">The sequence shown here is derived from an EMBL/GenBank/DDBJ whole genome shotgun (WGS) entry which is preliminary data.</text>
</comment>
<evidence type="ECO:0008006" key="5">
    <source>
        <dbReference type="Google" id="ProtNLM"/>
    </source>
</evidence>
<sequence>MNHPQTAPHTGMPAPGGMPAGFPGPGHRAAGPVKRPGLVVAMLAVTVLTALSGALSALMVYIGGKDLADENVRNAVDSDPTAVGLTAGTDAADIKQLSSTMWDSVVTEWQSTMSARATIAMVFAVAVLLLALGARKGAVWARVLLTIVILLSAAFPHALVLRDAAPTGLYSASLGAILLGLVAVVLCWLPPVGRYKKALRGR</sequence>
<keyword evidence="4" id="KW-1185">Reference proteome</keyword>
<organism evidence="3 4">
    <name type="scientific">Streptomyces oryzae</name>
    <dbReference type="NCBI Taxonomy" id="1434886"/>
    <lineage>
        <taxon>Bacteria</taxon>
        <taxon>Bacillati</taxon>
        <taxon>Actinomycetota</taxon>
        <taxon>Actinomycetes</taxon>
        <taxon>Kitasatosporales</taxon>
        <taxon>Streptomycetaceae</taxon>
        <taxon>Streptomyces</taxon>
    </lineage>
</organism>
<keyword evidence="2" id="KW-0812">Transmembrane</keyword>
<evidence type="ECO:0000256" key="1">
    <source>
        <dbReference type="SAM" id="MobiDB-lite"/>
    </source>
</evidence>
<proteinExistence type="predicted"/>
<evidence type="ECO:0000256" key="2">
    <source>
        <dbReference type="SAM" id="Phobius"/>
    </source>
</evidence>
<dbReference type="Proteomes" id="UP001519064">
    <property type="component" value="Unassembled WGS sequence"/>
</dbReference>
<feature type="transmembrane region" description="Helical" evidence="2">
    <location>
        <begin position="139"/>
        <end position="160"/>
    </location>
</feature>